<dbReference type="GO" id="GO:0009055">
    <property type="term" value="F:electron transfer activity"/>
    <property type="evidence" value="ECO:0007669"/>
    <property type="project" value="InterPro"/>
</dbReference>
<evidence type="ECO:0000256" key="5">
    <source>
        <dbReference type="ARBA" id="ARBA00022714"/>
    </source>
</evidence>
<dbReference type="InterPro" id="IPR036010">
    <property type="entry name" value="2Fe-2S_ferredoxin-like_sf"/>
</dbReference>
<dbReference type="PANTHER" id="PTHR11921">
    <property type="entry name" value="SUCCINATE DEHYDROGENASE IRON-SULFUR PROTEIN"/>
    <property type="match status" value="1"/>
</dbReference>
<feature type="domain" description="4Fe-4S ferredoxin-type" evidence="13">
    <location>
        <begin position="179"/>
        <end position="208"/>
    </location>
</feature>
<keyword evidence="9 11" id="KW-0411">Iron-sulfur</keyword>
<dbReference type="InterPro" id="IPR001041">
    <property type="entry name" value="2Fe-2S_ferredoxin-type"/>
</dbReference>
<name>A0A1I5S2I2_9BACT</name>
<evidence type="ECO:0000256" key="2">
    <source>
        <dbReference type="ARBA" id="ARBA00009433"/>
    </source>
</evidence>
<dbReference type="SUPFAM" id="SSF46548">
    <property type="entry name" value="alpha-helical ferredoxin"/>
    <property type="match status" value="1"/>
</dbReference>
<keyword evidence="3 11" id="KW-0004">4Fe-4S</keyword>
<dbReference type="Gene3D" id="1.10.1060.10">
    <property type="entry name" value="Alpha-helical ferredoxin"/>
    <property type="match status" value="1"/>
</dbReference>
<sequence length="236" mass="26334">MITISIKRYHSTRQPAEIIQKWEIEEGVTLLESLTNIKTTKDPTLSFRSGCRSSICGSCAVRVNGREVLACAYKPKDGDVVEPLRFAPVIKDLIVDQSSSFETLKRAKAWLETSRSDAVITPEDEKRTAVQSDCILCNSCYSACPVYESKPLFLGPFALTRDWRYVADPREENIKSKIDDIQQDGVWDCTLCGECTAVCPQGIDPKSDILMLRTKSTQMGHMDPNMGSFGSFGLDF</sequence>
<evidence type="ECO:0000256" key="10">
    <source>
        <dbReference type="ARBA" id="ARBA00023291"/>
    </source>
</evidence>
<dbReference type="InterPro" id="IPR025192">
    <property type="entry name" value="Succ_DH/fum_Rdtase_N"/>
</dbReference>
<comment type="pathway">
    <text evidence="1">Carbohydrate metabolism; tricarboxylic acid cycle; fumarate from succinate (bacterial route): step 1/1.</text>
</comment>
<dbReference type="InterPro" id="IPR017900">
    <property type="entry name" value="4Fe4S_Fe_S_CS"/>
</dbReference>
<evidence type="ECO:0000256" key="11">
    <source>
        <dbReference type="RuleBase" id="RU361237"/>
    </source>
</evidence>
<evidence type="ECO:0000256" key="1">
    <source>
        <dbReference type="ARBA" id="ARBA00004894"/>
    </source>
</evidence>
<dbReference type="GO" id="GO:0051539">
    <property type="term" value="F:4 iron, 4 sulfur cluster binding"/>
    <property type="evidence" value="ECO:0007669"/>
    <property type="project" value="UniProtKB-KW"/>
</dbReference>
<evidence type="ECO:0000313" key="14">
    <source>
        <dbReference type="EMBL" id="SFP64982.1"/>
    </source>
</evidence>
<dbReference type="Pfam" id="PF13085">
    <property type="entry name" value="Fer2_3"/>
    <property type="match status" value="1"/>
</dbReference>
<comment type="cofactor">
    <cofactor evidence="11">
        <name>[3Fe-4S] cluster</name>
        <dbReference type="ChEBI" id="CHEBI:21137"/>
    </cofactor>
    <text evidence="11">Binds 1 [3Fe-4S] cluster.</text>
</comment>
<dbReference type="GO" id="GO:0022904">
    <property type="term" value="P:respiratory electron transport chain"/>
    <property type="evidence" value="ECO:0007669"/>
    <property type="project" value="TreeGrafter"/>
</dbReference>
<dbReference type="STRING" id="223786.SAMN05216234_13025"/>
<dbReference type="GO" id="GO:0046872">
    <property type="term" value="F:metal ion binding"/>
    <property type="evidence" value="ECO:0007669"/>
    <property type="project" value="UniProtKB-KW"/>
</dbReference>
<dbReference type="EMBL" id="FOXB01000030">
    <property type="protein sequence ID" value="SFP64982.1"/>
    <property type="molecule type" value="Genomic_DNA"/>
</dbReference>
<comment type="cofactor">
    <cofactor evidence="11">
        <name>[2Fe-2S] cluster</name>
        <dbReference type="ChEBI" id="CHEBI:190135"/>
    </cofactor>
    <text evidence="11">Binds 1 [2Fe-2S] cluster.</text>
</comment>
<dbReference type="PROSITE" id="PS51379">
    <property type="entry name" value="4FE4S_FER_2"/>
    <property type="match status" value="1"/>
</dbReference>
<dbReference type="Proteomes" id="UP000199227">
    <property type="component" value="Unassembled WGS sequence"/>
</dbReference>
<dbReference type="CDD" id="cd00207">
    <property type="entry name" value="fer2"/>
    <property type="match status" value="1"/>
</dbReference>
<proteinExistence type="inferred from homology"/>
<dbReference type="InterPro" id="IPR050573">
    <property type="entry name" value="SDH/FRD_Iron-Sulfur"/>
</dbReference>
<accession>A0A1I5S2I2</accession>
<dbReference type="SUPFAM" id="SSF54292">
    <property type="entry name" value="2Fe-2S ferredoxin-like"/>
    <property type="match status" value="1"/>
</dbReference>
<organism evidence="14 15">
    <name type="scientific">Hydrogenimonas thermophila</name>
    <dbReference type="NCBI Taxonomy" id="223786"/>
    <lineage>
        <taxon>Bacteria</taxon>
        <taxon>Pseudomonadati</taxon>
        <taxon>Campylobacterota</taxon>
        <taxon>Epsilonproteobacteria</taxon>
        <taxon>Campylobacterales</taxon>
        <taxon>Hydrogenimonadaceae</taxon>
        <taxon>Hydrogenimonas</taxon>
    </lineage>
</organism>
<keyword evidence="4" id="KW-0816">Tricarboxylic acid cycle</keyword>
<dbReference type="InterPro" id="IPR009051">
    <property type="entry name" value="Helical_ferredxn"/>
</dbReference>
<dbReference type="Gene3D" id="3.10.20.30">
    <property type="match status" value="1"/>
</dbReference>
<dbReference type="GO" id="GO:0006099">
    <property type="term" value="P:tricarboxylic acid cycle"/>
    <property type="evidence" value="ECO:0007669"/>
    <property type="project" value="UniProtKB-KW"/>
</dbReference>
<dbReference type="GO" id="GO:0008177">
    <property type="term" value="F:succinate dehydrogenase (quinone) activity"/>
    <property type="evidence" value="ECO:0007669"/>
    <property type="project" value="UniProtKB-EC"/>
</dbReference>
<feature type="domain" description="2Fe-2S ferredoxin-type" evidence="12">
    <location>
        <begin position="1"/>
        <end position="87"/>
    </location>
</feature>
<evidence type="ECO:0000256" key="9">
    <source>
        <dbReference type="ARBA" id="ARBA00023014"/>
    </source>
</evidence>
<evidence type="ECO:0000256" key="4">
    <source>
        <dbReference type="ARBA" id="ARBA00022532"/>
    </source>
</evidence>
<gene>
    <name evidence="14" type="ORF">SAMN05216234_13025</name>
</gene>
<protein>
    <recommendedName>
        <fullName evidence="11">Fumarate reductase iron-sulfur subunit</fullName>
        <ecNumber evidence="11">1.3.5.1</ecNumber>
    </recommendedName>
</protein>
<comment type="cofactor">
    <cofactor evidence="11">
        <name>[4Fe-4S] cluster</name>
        <dbReference type="ChEBI" id="CHEBI:49883"/>
    </cofactor>
    <text evidence="11">Binds 1 [4Fe-4S] cluster.</text>
</comment>
<dbReference type="Pfam" id="PF13183">
    <property type="entry name" value="Fer4_8"/>
    <property type="match status" value="1"/>
</dbReference>
<keyword evidence="15" id="KW-1185">Reference proteome</keyword>
<dbReference type="PANTHER" id="PTHR11921:SF29">
    <property type="entry name" value="SUCCINATE DEHYDROGENASE [UBIQUINONE] IRON-SULFUR SUBUNIT, MITOCHONDRIAL"/>
    <property type="match status" value="1"/>
</dbReference>
<dbReference type="AlphaFoldDB" id="A0A1I5S2I2"/>
<comment type="catalytic activity">
    <reaction evidence="11">
        <text>a menaquinone + succinate = a menaquinol + fumarate</text>
        <dbReference type="Rhea" id="RHEA:27834"/>
        <dbReference type="Rhea" id="RHEA-COMP:9537"/>
        <dbReference type="Rhea" id="RHEA-COMP:9539"/>
        <dbReference type="ChEBI" id="CHEBI:16374"/>
        <dbReference type="ChEBI" id="CHEBI:18151"/>
        <dbReference type="ChEBI" id="CHEBI:29806"/>
        <dbReference type="ChEBI" id="CHEBI:30031"/>
        <dbReference type="EC" id="1.3.5.1"/>
    </reaction>
</comment>
<dbReference type="RefSeq" id="WP_092913232.1">
    <property type="nucleotide sequence ID" value="NZ_FOXB01000030.1"/>
</dbReference>
<evidence type="ECO:0000256" key="3">
    <source>
        <dbReference type="ARBA" id="ARBA00022485"/>
    </source>
</evidence>
<reference evidence="14 15" key="1">
    <citation type="submission" date="2016-10" db="EMBL/GenBank/DDBJ databases">
        <authorList>
            <person name="de Groot N.N."/>
        </authorList>
    </citation>
    <scope>NUCLEOTIDE SEQUENCE [LARGE SCALE GENOMIC DNA]</scope>
    <source>
        <strain evidence="14 15">EP1-55-1</strain>
    </source>
</reference>
<evidence type="ECO:0000256" key="7">
    <source>
        <dbReference type="ARBA" id="ARBA00023002"/>
    </source>
</evidence>
<keyword evidence="6 11" id="KW-0479">Metal-binding</keyword>
<dbReference type="GO" id="GO:0051538">
    <property type="term" value="F:3 iron, 4 sulfur cluster binding"/>
    <property type="evidence" value="ECO:0007669"/>
    <property type="project" value="UniProtKB-KW"/>
</dbReference>
<evidence type="ECO:0000259" key="12">
    <source>
        <dbReference type="PROSITE" id="PS51085"/>
    </source>
</evidence>
<keyword evidence="8 11" id="KW-0408">Iron</keyword>
<evidence type="ECO:0000256" key="6">
    <source>
        <dbReference type="ARBA" id="ARBA00022723"/>
    </source>
</evidence>
<keyword evidence="10 11" id="KW-0003">3Fe-4S</keyword>
<dbReference type="GO" id="GO:0051537">
    <property type="term" value="F:2 iron, 2 sulfur cluster binding"/>
    <property type="evidence" value="ECO:0007669"/>
    <property type="project" value="UniProtKB-KW"/>
</dbReference>
<dbReference type="InterPro" id="IPR017896">
    <property type="entry name" value="4Fe4S_Fe-S-bd"/>
</dbReference>
<dbReference type="InterPro" id="IPR012675">
    <property type="entry name" value="Beta-grasp_dom_sf"/>
</dbReference>
<keyword evidence="7" id="KW-0560">Oxidoreductase</keyword>
<evidence type="ECO:0000256" key="8">
    <source>
        <dbReference type="ARBA" id="ARBA00023004"/>
    </source>
</evidence>
<dbReference type="NCBIfam" id="TIGR00384">
    <property type="entry name" value="dhsB"/>
    <property type="match status" value="1"/>
</dbReference>
<dbReference type="OrthoDB" id="9804391at2"/>
<evidence type="ECO:0000313" key="15">
    <source>
        <dbReference type="Proteomes" id="UP000199227"/>
    </source>
</evidence>
<dbReference type="InterPro" id="IPR004489">
    <property type="entry name" value="Succ_DH/fum_Rdtase_Fe-S"/>
</dbReference>
<comment type="similarity">
    <text evidence="2 11">Belongs to the succinate dehydrogenase/fumarate reductase iron-sulfur protein family.</text>
</comment>
<keyword evidence="5 11" id="KW-0001">2Fe-2S</keyword>
<dbReference type="EC" id="1.3.5.1" evidence="11"/>
<dbReference type="PROSITE" id="PS00198">
    <property type="entry name" value="4FE4S_FER_1"/>
    <property type="match status" value="1"/>
</dbReference>
<evidence type="ECO:0000259" key="13">
    <source>
        <dbReference type="PROSITE" id="PS51379"/>
    </source>
</evidence>
<dbReference type="PROSITE" id="PS51085">
    <property type="entry name" value="2FE2S_FER_2"/>
    <property type="match status" value="1"/>
</dbReference>